<gene>
    <name evidence="2" type="ORF">IW249_004849</name>
</gene>
<dbReference type="CDD" id="cd00090">
    <property type="entry name" value="HTH_ARSR"/>
    <property type="match status" value="1"/>
</dbReference>
<proteinExistence type="predicted"/>
<dbReference type="Proteomes" id="UP000631791">
    <property type="component" value="Unassembled WGS sequence"/>
</dbReference>
<accession>A0ABS0K730</accession>
<name>A0ABS0K730_9ACTN</name>
<dbReference type="InterPro" id="IPR036388">
    <property type="entry name" value="WH-like_DNA-bd_sf"/>
</dbReference>
<protein>
    <submittedName>
        <fullName evidence="2">DNA-binding transcriptional ArsR family regulator</fullName>
    </submittedName>
</protein>
<feature type="domain" description="HTH arsR-type" evidence="1">
    <location>
        <begin position="253"/>
        <end position="324"/>
    </location>
</feature>
<sequence>MLRIHFSREDLARIHFAPGVDWFWETALSIHQLRLRDSHPLLDSWKRSARQQLHPSAGLRAKTNLIIALSPPRGYFPDFLTPPDQGFDSGVEAILSTPRARLRHEIGLLGASNRDIRAGVDSLARGQPAALAALGSALRAYRDVVLAPMWAQVSAAVQTDLQRRLRHLVAGGWAQVLDTLHPQARYADGTLHVAQWGVARDSDLHLDGRGLTLIPSYFKEARQLMVLADFDLPPVLVYPIDPAIRVLTDASHSPLAALIGATRSRILELAAGRNTSEIARIAGISVPAASKHLAVLRQNNVITSVRRGGMVIHTTTALGMALLQGDGVTAAGVNVAGVRATE</sequence>
<dbReference type="GO" id="GO:0003677">
    <property type="term" value="F:DNA binding"/>
    <property type="evidence" value="ECO:0007669"/>
    <property type="project" value="UniProtKB-KW"/>
</dbReference>
<comment type="caution">
    <text evidence="2">The sequence shown here is derived from an EMBL/GenBank/DDBJ whole genome shotgun (WGS) entry which is preliminary data.</text>
</comment>
<dbReference type="InterPro" id="IPR036390">
    <property type="entry name" value="WH_DNA-bd_sf"/>
</dbReference>
<dbReference type="EMBL" id="JADOTY010000001">
    <property type="protein sequence ID" value="MBG6104435.1"/>
    <property type="molecule type" value="Genomic_DNA"/>
</dbReference>
<dbReference type="SMART" id="SM00418">
    <property type="entry name" value="HTH_ARSR"/>
    <property type="match status" value="1"/>
</dbReference>
<organism evidence="2 3">
    <name type="scientific">Micromonospora vinacea</name>
    <dbReference type="NCBI Taxonomy" id="709878"/>
    <lineage>
        <taxon>Bacteria</taxon>
        <taxon>Bacillati</taxon>
        <taxon>Actinomycetota</taxon>
        <taxon>Actinomycetes</taxon>
        <taxon>Micromonosporales</taxon>
        <taxon>Micromonosporaceae</taxon>
        <taxon>Micromonospora</taxon>
    </lineage>
</organism>
<keyword evidence="3" id="KW-1185">Reference proteome</keyword>
<dbReference type="SUPFAM" id="SSF46785">
    <property type="entry name" value="Winged helix' DNA-binding domain"/>
    <property type="match status" value="1"/>
</dbReference>
<evidence type="ECO:0000313" key="2">
    <source>
        <dbReference type="EMBL" id="MBG6104435.1"/>
    </source>
</evidence>
<evidence type="ECO:0000313" key="3">
    <source>
        <dbReference type="Proteomes" id="UP000631791"/>
    </source>
</evidence>
<dbReference type="Gene3D" id="1.10.10.10">
    <property type="entry name" value="Winged helix-like DNA-binding domain superfamily/Winged helix DNA-binding domain"/>
    <property type="match status" value="1"/>
</dbReference>
<keyword evidence="2" id="KW-0238">DNA-binding</keyword>
<dbReference type="RefSeq" id="WP_196922886.1">
    <property type="nucleotide sequence ID" value="NZ_JADOTY010000001.1"/>
</dbReference>
<reference evidence="2 3" key="1">
    <citation type="submission" date="2020-11" db="EMBL/GenBank/DDBJ databases">
        <title>Sequencing the genomes of 1000 actinobacteria strains.</title>
        <authorList>
            <person name="Klenk H.-P."/>
        </authorList>
    </citation>
    <scope>NUCLEOTIDE SEQUENCE [LARGE SCALE GENOMIC DNA]</scope>
    <source>
        <strain evidence="2 3">DSM 101695</strain>
    </source>
</reference>
<dbReference type="Pfam" id="PF01022">
    <property type="entry name" value="HTH_5"/>
    <property type="match status" value="1"/>
</dbReference>
<dbReference type="InterPro" id="IPR011991">
    <property type="entry name" value="ArsR-like_HTH"/>
</dbReference>
<evidence type="ECO:0000259" key="1">
    <source>
        <dbReference type="SMART" id="SM00418"/>
    </source>
</evidence>
<dbReference type="InterPro" id="IPR001845">
    <property type="entry name" value="HTH_ArsR_DNA-bd_dom"/>
</dbReference>